<keyword evidence="2" id="KW-1185">Reference proteome</keyword>
<protein>
    <recommendedName>
        <fullName evidence="3">Hemerythrin-like domain-containing protein</fullName>
    </recommendedName>
</protein>
<evidence type="ECO:0008006" key="3">
    <source>
        <dbReference type="Google" id="ProtNLM"/>
    </source>
</evidence>
<dbReference type="Proteomes" id="UP001138709">
    <property type="component" value="Unassembled WGS sequence"/>
</dbReference>
<comment type="caution">
    <text evidence="1">The sequence shown here is derived from an EMBL/GenBank/DDBJ whole genome shotgun (WGS) entry which is preliminary data.</text>
</comment>
<evidence type="ECO:0000313" key="2">
    <source>
        <dbReference type="Proteomes" id="UP001138709"/>
    </source>
</evidence>
<sequence>MTPSIPQPLKAEHDDLHEALVRAIRAGGRTGEAARAVAGALHPHFLKEEEYALPPLGLLGRVARGEDVSGAAEAAIAMAERLTAELPDMLGEHGRIVATLGALVEAARAEGHPEHVRFAEELILHARTEEEVLYPATILLGEYLKAGRKPLDHA</sequence>
<evidence type="ECO:0000313" key="1">
    <source>
        <dbReference type="EMBL" id="MBR0679484.1"/>
    </source>
</evidence>
<proteinExistence type="predicted"/>
<reference evidence="1" key="2">
    <citation type="journal article" date="2021" name="Syst. Appl. Microbiol.">
        <title>Roseomonas hellenica sp. nov., isolated from roots of wild-growing Alkanna tinctoria.</title>
        <authorList>
            <person name="Rat A."/>
            <person name="Naranjo H.D."/>
            <person name="Lebbe L."/>
            <person name="Cnockaert M."/>
            <person name="Krigas N."/>
            <person name="Grigoriadou K."/>
            <person name="Maloupa E."/>
            <person name="Willems A."/>
        </authorList>
    </citation>
    <scope>NUCLEOTIDE SEQUENCE</scope>
    <source>
        <strain evidence="1">LMG 31228</strain>
    </source>
</reference>
<reference evidence="1" key="1">
    <citation type="submission" date="2020-01" db="EMBL/GenBank/DDBJ databases">
        <authorList>
            <person name="Rat A."/>
        </authorList>
    </citation>
    <scope>NUCLEOTIDE SEQUENCE</scope>
    <source>
        <strain evidence="1">LMG 31228</strain>
    </source>
</reference>
<dbReference type="AlphaFoldDB" id="A0A9X9X6Z8"/>
<dbReference type="RefSeq" id="WP_211844837.1">
    <property type="nucleotide sequence ID" value="NZ_JAAEDL010000002.1"/>
</dbReference>
<accession>A0A9X9X6Z8</accession>
<gene>
    <name evidence="1" type="ORF">GXW74_03225</name>
</gene>
<organism evidence="1 2">
    <name type="scientific">Neoroseomonas eburnea</name>
    <dbReference type="NCBI Taxonomy" id="1346889"/>
    <lineage>
        <taxon>Bacteria</taxon>
        <taxon>Pseudomonadati</taxon>
        <taxon>Pseudomonadota</taxon>
        <taxon>Alphaproteobacteria</taxon>
        <taxon>Acetobacterales</taxon>
        <taxon>Acetobacteraceae</taxon>
        <taxon>Neoroseomonas</taxon>
    </lineage>
</organism>
<name>A0A9X9X6Z8_9PROT</name>
<dbReference type="EMBL" id="JAAEDL010000002">
    <property type="protein sequence ID" value="MBR0679484.1"/>
    <property type="molecule type" value="Genomic_DNA"/>
</dbReference>